<keyword evidence="1" id="KW-1133">Transmembrane helix</keyword>
<dbReference type="InterPro" id="IPR012373">
    <property type="entry name" value="Ferrdict_sens_TM"/>
</dbReference>
<dbReference type="Gene3D" id="3.55.50.30">
    <property type="match status" value="1"/>
</dbReference>
<dbReference type="EMBL" id="RZNH01000006">
    <property type="protein sequence ID" value="NOU59311.1"/>
    <property type="molecule type" value="Genomic_DNA"/>
</dbReference>
<feature type="domain" description="Protein FecR C-terminal" evidence="3">
    <location>
        <begin position="269"/>
        <end position="337"/>
    </location>
</feature>
<evidence type="ECO:0000313" key="5">
    <source>
        <dbReference type="Proteomes" id="UP000732105"/>
    </source>
</evidence>
<accession>A0ABX1WTL6</accession>
<dbReference type="InterPro" id="IPR006860">
    <property type="entry name" value="FecR"/>
</dbReference>
<dbReference type="InterPro" id="IPR032508">
    <property type="entry name" value="FecR_C"/>
</dbReference>
<evidence type="ECO:0000313" key="4">
    <source>
        <dbReference type="EMBL" id="NOU59311.1"/>
    </source>
</evidence>
<name>A0ABX1WTL6_9BACT</name>
<dbReference type="Pfam" id="PF04773">
    <property type="entry name" value="FecR"/>
    <property type="match status" value="1"/>
</dbReference>
<organism evidence="4 5">
    <name type="scientific">Marinifilum caeruleilacunae</name>
    <dbReference type="NCBI Taxonomy" id="2499076"/>
    <lineage>
        <taxon>Bacteria</taxon>
        <taxon>Pseudomonadati</taxon>
        <taxon>Bacteroidota</taxon>
        <taxon>Bacteroidia</taxon>
        <taxon>Marinilabiliales</taxon>
        <taxon>Marinifilaceae</taxon>
    </lineage>
</organism>
<gene>
    <name evidence="4" type="ORF">ELS83_05730</name>
</gene>
<keyword evidence="5" id="KW-1185">Reference proteome</keyword>
<feature type="transmembrane region" description="Helical" evidence="1">
    <location>
        <begin position="90"/>
        <end position="111"/>
    </location>
</feature>
<keyword evidence="1" id="KW-0472">Membrane</keyword>
<feature type="domain" description="FecR protein" evidence="2">
    <location>
        <begin position="130"/>
        <end position="219"/>
    </location>
</feature>
<protein>
    <submittedName>
        <fullName evidence="4">FecR family protein</fullName>
    </submittedName>
</protein>
<dbReference type="Pfam" id="PF16344">
    <property type="entry name" value="FecR_C"/>
    <property type="match status" value="1"/>
</dbReference>
<evidence type="ECO:0000259" key="2">
    <source>
        <dbReference type="Pfam" id="PF04773"/>
    </source>
</evidence>
<reference evidence="4 5" key="1">
    <citation type="submission" date="2018-12" db="EMBL/GenBank/DDBJ databases">
        <title>Marinifilum JC070 sp. nov., a marine bacterium isolated from Yongle Blue Hole in the South China Sea.</title>
        <authorList>
            <person name="Fu T."/>
        </authorList>
    </citation>
    <scope>NUCLEOTIDE SEQUENCE [LARGE SCALE GENOMIC DNA]</scope>
    <source>
        <strain evidence="4 5">JC070</strain>
    </source>
</reference>
<proteinExistence type="predicted"/>
<evidence type="ECO:0000259" key="3">
    <source>
        <dbReference type="Pfam" id="PF16344"/>
    </source>
</evidence>
<dbReference type="PANTHER" id="PTHR30273">
    <property type="entry name" value="PERIPLASMIC SIGNAL SENSOR AND SIGMA FACTOR ACTIVATOR FECR-RELATED"/>
    <property type="match status" value="1"/>
</dbReference>
<evidence type="ECO:0000256" key="1">
    <source>
        <dbReference type="SAM" id="Phobius"/>
    </source>
</evidence>
<comment type="caution">
    <text evidence="4">The sequence shown here is derived from an EMBL/GenBank/DDBJ whole genome shotgun (WGS) entry which is preliminary data.</text>
</comment>
<dbReference type="Gene3D" id="2.60.120.1440">
    <property type="match status" value="1"/>
</dbReference>
<dbReference type="Proteomes" id="UP000732105">
    <property type="component" value="Unassembled WGS sequence"/>
</dbReference>
<sequence>MTEMTKINQLIAKHFAGDISNEEMSQLKEWLDSSEDNRLLFNDLKQSWESFNLPASSEDKFRVLSKVKARIKTDEIKEDKVVRPLFNKVWYKYAASLIVIVSVSILAWYQLNEPFSVLNTLGYEVNQCEAGTHEKLILSDGSQVFMNGDSRIKYKMNAEGSERIVYLEGEAFFDVARDEKKPFIIGLDDAEVKVLGTSFNIKAYPGDHSVETSVVTGKVAFNHMHGFLKKNKESMFLVPGQKGVINHSSDSFDQLSVNNELDIAWMQKKLNFKNTPLLEITKQLYRMYGVKFKLTDGSLEDLKITASFENEKLEEVMKILEMMSEFSYKQENNLLTIGKKGEF</sequence>
<dbReference type="PIRSF" id="PIRSF018266">
    <property type="entry name" value="FecR"/>
    <property type="match status" value="1"/>
</dbReference>
<keyword evidence="1" id="KW-0812">Transmembrane</keyword>
<dbReference type="PANTHER" id="PTHR30273:SF2">
    <property type="entry name" value="PROTEIN FECR"/>
    <property type="match status" value="1"/>
</dbReference>